<dbReference type="PROSITE" id="PS51257">
    <property type="entry name" value="PROKAR_LIPOPROTEIN"/>
    <property type="match status" value="1"/>
</dbReference>
<organism evidence="2 3">
    <name type="scientific">Candidatus Fimenecus excrementigallinarum</name>
    <dbReference type="NCBI Taxonomy" id="2840816"/>
    <lineage>
        <taxon>Bacteria</taxon>
        <taxon>Bacillati</taxon>
        <taxon>Bacillota</taxon>
        <taxon>Clostridia</taxon>
        <taxon>Candidatus Fimenecus</taxon>
    </lineage>
</organism>
<sequence length="175" mass="18905">MPKRCAAGLCALLLLVGLCACTHQRDTDPAEFCRRYNAQAGDFPLVYEEFFKETAGRAGDYLCDFSFAEGHKALLTLSADDAGAVQSLQLTCIPAGEAAYTRETFAALFACFVRLCGVLAVAESEQAAADLVHQAGLTADRLHFADDGYQSAANGYRFSLFSGEAYLSLFCVRTR</sequence>
<gene>
    <name evidence="2" type="ORF">IAC53_06555</name>
</gene>
<dbReference type="Proteomes" id="UP000824071">
    <property type="component" value="Unassembled WGS sequence"/>
</dbReference>
<keyword evidence="1" id="KW-0732">Signal</keyword>
<dbReference type="AlphaFoldDB" id="A0A9D1IF90"/>
<evidence type="ECO:0000313" key="3">
    <source>
        <dbReference type="Proteomes" id="UP000824071"/>
    </source>
</evidence>
<protein>
    <recommendedName>
        <fullName evidence="4">Lipoprotein</fullName>
    </recommendedName>
</protein>
<proteinExistence type="predicted"/>
<evidence type="ECO:0000313" key="2">
    <source>
        <dbReference type="EMBL" id="HIU36242.1"/>
    </source>
</evidence>
<reference evidence="2" key="1">
    <citation type="submission" date="2020-10" db="EMBL/GenBank/DDBJ databases">
        <authorList>
            <person name="Gilroy R."/>
        </authorList>
    </citation>
    <scope>NUCLEOTIDE SEQUENCE</scope>
    <source>
        <strain evidence="2">ChiGjej1B1-19959</strain>
    </source>
</reference>
<feature type="signal peptide" evidence="1">
    <location>
        <begin position="1"/>
        <end position="20"/>
    </location>
</feature>
<name>A0A9D1IF90_9FIRM</name>
<accession>A0A9D1IF90</accession>
<evidence type="ECO:0000256" key="1">
    <source>
        <dbReference type="SAM" id="SignalP"/>
    </source>
</evidence>
<comment type="caution">
    <text evidence="2">The sequence shown here is derived from an EMBL/GenBank/DDBJ whole genome shotgun (WGS) entry which is preliminary data.</text>
</comment>
<dbReference type="EMBL" id="DVMW01000037">
    <property type="protein sequence ID" value="HIU36242.1"/>
    <property type="molecule type" value="Genomic_DNA"/>
</dbReference>
<evidence type="ECO:0008006" key="4">
    <source>
        <dbReference type="Google" id="ProtNLM"/>
    </source>
</evidence>
<feature type="chain" id="PRO_5038953133" description="Lipoprotein" evidence="1">
    <location>
        <begin position="21"/>
        <end position="175"/>
    </location>
</feature>
<reference evidence="2" key="2">
    <citation type="journal article" date="2021" name="PeerJ">
        <title>Extensive microbial diversity within the chicken gut microbiome revealed by metagenomics and culture.</title>
        <authorList>
            <person name="Gilroy R."/>
            <person name="Ravi A."/>
            <person name="Getino M."/>
            <person name="Pursley I."/>
            <person name="Horton D.L."/>
            <person name="Alikhan N.F."/>
            <person name="Baker D."/>
            <person name="Gharbi K."/>
            <person name="Hall N."/>
            <person name="Watson M."/>
            <person name="Adriaenssens E.M."/>
            <person name="Foster-Nyarko E."/>
            <person name="Jarju S."/>
            <person name="Secka A."/>
            <person name="Antonio M."/>
            <person name="Oren A."/>
            <person name="Chaudhuri R.R."/>
            <person name="La Ragione R."/>
            <person name="Hildebrand F."/>
            <person name="Pallen M.J."/>
        </authorList>
    </citation>
    <scope>NUCLEOTIDE SEQUENCE</scope>
    <source>
        <strain evidence="2">ChiGjej1B1-19959</strain>
    </source>
</reference>